<dbReference type="EMBL" id="VSSQ01015523">
    <property type="protein sequence ID" value="MPM55973.1"/>
    <property type="molecule type" value="Genomic_DNA"/>
</dbReference>
<accession>A0A645AYL7</accession>
<dbReference type="AlphaFoldDB" id="A0A645AYL7"/>
<name>A0A645AYL7_9ZZZZ</name>
<proteinExistence type="predicted"/>
<protein>
    <submittedName>
        <fullName evidence="1">Uncharacterized protein</fullName>
    </submittedName>
</protein>
<gene>
    <name evidence="1" type="ORF">SDC9_102771</name>
</gene>
<comment type="caution">
    <text evidence="1">The sequence shown here is derived from an EMBL/GenBank/DDBJ whole genome shotgun (WGS) entry which is preliminary data.</text>
</comment>
<evidence type="ECO:0000313" key="1">
    <source>
        <dbReference type="EMBL" id="MPM55973.1"/>
    </source>
</evidence>
<organism evidence="1">
    <name type="scientific">bioreactor metagenome</name>
    <dbReference type="NCBI Taxonomy" id="1076179"/>
    <lineage>
        <taxon>unclassified sequences</taxon>
        <taxon>metagenomes</taxon>
        <taxon>ecological metagenomes</taxon>
    </lineage>
</organism>
<reference evidence="1" key="1">
    <citation type="submission" date="2019-08" db="EMBL/GenBank/DDBJ databases">
        <authorList>
            <person name="Kucharzyk K."/>
            <person name="Murdoch R.W."/>
            <person name="Higgins S."/>
            <person name="Loffler F."/>
        </authorList>
    </citation>
    <scope>NUCLEOTIDE SEQUENCE</scope>
</reference>
<sequence length="165" mass="19103">MNFIMMQFNMKTKELPIQFQINSIKTEEFAIIEEAFDEQNKETHYSLETRLGIPQAEVIVCSIGFKFIQNNIPFLKVRASCFFEIKKESWDSIIDKENNKVVLPTHFTDHLVVLTLGTLRGVLHAKTEGTKFNRFFIPTVNITELRDDENNFSISLADIPGKESR</sequence>